<evidence type="ECO:0000256" key="4">
    <source>
        <dbReference type="SAM" id="Coils"/>
    </source>
</evidence>
<dbReference type="PROSITE" id="PS50118">
    <property type="entry name" value="HMG_BOX_2"/>
    <property type="match status" value="1"/>
</dbReference>
<feature type="compositionally biased region" description="Polar residues" evidence="5">
    <location>
        <begin position="134"/>
        <end position="143"/>
    </location>
</feature>
<evidence type="ECO:0000256" key="3">
    <source>
        <dbReference type="PROSITE-ProRule" id="PRU00267"/>
    </source>
</evidence>
<protein>
    <recommendedName>
        <fullName evidence="6">HMG box domain-containing protein</fullName>
    </recommendedName>
</protein>
<evidence type="ECO:0000256" key="2">
    <source>
        <dbReference type="ARBA" id="ARBA00023242"/>
    </source>
</evidence>
<dbReference type="GO" id="GO:0003677">
    <property type="term" value="F:DNA binding"/>
    <property type="evidence" value="ECO:0007669"/>
    <property type="project" value="UniProtKB-UniRule"/>
</dbReference>
<keyword evidence="8" id="KW-1185">Reference proteome</keyword>
<dbReference type="GO" id="GO:0031011">
    <property type="term" value="C:Ino80 complex"/>
    <property type="evidence" value="ECO:0007669"/>
    <property type="project" value="TreeGrafter"/>
</dbReference>
<organism evidence="7 8">
    <name type="scientific">Megalurothrips usitatus</name>
    <name type="common">bean blossom thrips</name>
    <dbReference type="NCBI Taxonomy" id="439358"/>
    <lineage>
        <taxon>Eukaryota</taxon>
        <taxon>Metazoa</taxon>
        <taxon>Ecdysozoa</taxon>
        <taxon>Arthropoda</taxon>
        <taxon>Hexapoda</taxon>
        <taxon>Insecta</taxon>
        <taxon>Pterygota</taxon>
        <taxon>Neoptera</taxon>
        <taxon>Paraneoptera</taxon>
        <taxon>Thysanoptera</taxon>
        <taxon>Terebrantia</taxon>
        <taxon>Thripoidea</taxon>
        <taxon>Thripidae</taxon>
        <taxon>Megalurothrips</taxon>
    </lineage>
</organism>
<feature type="coiled-coil region" evidence="4">
    <location>
        <begin position="29"/>
        <end position="70"/>
    </location>
</feature>
<dbReference type="AlphaFoldDB" id="A0AAV7XP54"/>
<dbReference type="SUPFAM" id="SSF47095">
    <property type="entry name" value="HMG-box"/>
    <property type="match status" value="1"/>
</dbReference>
<feature type="compositionally biased region" description="Low complexity" evidence="5">
    <location>
        <begin position="108"/>
        <end position="118"/>
    </location>
</feature>
<evidence type="ECO:0000313" key="8">
    <source>
        <dbReference type="Proteomes" id="UP001075354"/>
    </source>
</evidence>
<evidence type="ECO:0000259" key="6">
    <source>
        <dbReference type="PROSITE" id="PS50118"/>
    </source>
</evidence>
<proteinExistence type="predicted"/>
<dbReference type="Gene3D" id="1.10.30.10">
    <property type="entry name" value="High mobility group box domain"/>
    <property type="match status" value="1"/>
</dbReference>
<feature type="region of interest" description="Disordered" evidence="5">
    <location>
        <begin position="1"/>
        <end position="22"/>
    </location>
</feature>
<feature type="domain" description="HMG box" evidence="6">
    <location>
        <begin position="161"/>
        <end position="239"/>
    </location>
</feature>
<comment type="subcellular location">
    <subcellularLocation>
        <location evidence="1">Nucleus</location>
    </subcellularLocation>
</comment>
<dbReference type="EMBL" id="JAPTSV010000005">
    <property type="protein sequence ID" value="KAJ1527973.1"/>
    <property type="molecule type" value="Genomic_DNA"/>
</dbReference>
<dbReference type="SMART" id="SM00398">
    <property type="entry name" value="HMG"/>
    <property type="match status" value="1"/>
</dbReference>
<feature type="region of interest" description="Disordered" evidence="5">
    <location>
        <begin position="91"/>
        <end position="201"/>
    </location>
</feature>
<keyword evidence="3" id="KW-0238">DNA-binding</keyword>
<dbReference type="GO" id="GO:0097190">
    <property type="term" value="P:apoptotic signaling pathway"/>
    <property type="evidence" value="ECO:0007669"/>
    <property type="project" value="TreeGrafter"/>
</dbReference>
<dbReference type="InterPro" id="IPR033555">
    <property type="entry name" value="TFPT"/>
</dbReference>
<feature type="compositionally biased region" description="Basic and acidic residues" evidence="5">
    <location>
        <begin position="149"/>
        <end position="160"/>
    </location>
</feature>
<dbReference type="PANTHER" id="PTHR35084">
    <property type="entry name" value="TCF3 FUSION PARTNER"/>
    <property type="match status" value="1"/>
</dbReference>
<comment type="caution">
    <text evidence="7">The sequence shown here is derived from an EMBL/GenBank/DDBJ whole genome shotgun (WGS) entry which is preliminary data.</text>
</comment>
<accession>A0AAV7XP54</accession>
<dbReference type="InterPro" id="IPR056513">
    <property type="entry name" value="INO80F"/>
</dbReference>
<dbReference type="Proteomes" id="UP001075354">
    <property type="component" value="Chromosome 5"/>
</dbReference>
<dbReference type="GO" id="GO:0043065">
    <property type="term" value="P:positive regulation of apoptotic process"/>
    <property type="evidence" value="ECO:0007669"/>
    <property type="project" value="TreeGrafter"/>
</dbReference>
<dbReference type="Pfam" id="PF24245">
    <property type="entry name" value="INO80F"/>
    <property type="match status" value="1"/>
</dbReference>
<keyword evidence="4" id="KW-0175">Coiled coil</keyword>
<feature type="compositionally biased region" description="Acidic residues" evidence="5">
    <location>
        <begin position="9"/>
        <end position="22"/>
    </location>
</feature>
<feature type="DNA-binding region" description="HMG box" evidence="3">
    <location>
        <begin position="161"/>
        <end position="239"/>
    </location>
</feature>
<keyword evidence="2 3" id="KW-0539">Nucleus</keyword>
<evidence type="ECO:0000256" key="5">
    <source>
        <dbReference type="SAM" id="MobiDB-lite"/>
    </source>
</evidence>
<dbReference type="InterPro" id="IPR036910">
    <property type="entry name" value="HMG_box_dom_sf"/>
</dbReference>
<dbReference type="PANTHER" id="PTHR35084:SF1">
    <property type="entry name" value="TCF3 FUSION PARTNER"/>
    <property type="match status" value="1"/>
</dbReference>
<dbReference type="Pfam" id="PF00505">
    <property type="entry name" value="HMG_box"/>
    <property type="match status" value="1"/>
</dbReference>
<dbReference type="InterPro" id="IPR009071">
    <property type="entry name" value="HMG_box_dom"/>
</dbReference>
<name>A0AAV7XP54_9NEOP</name>
<evidence type="ECO:0000313" key="7">
    <source>
        <dbReference type="EMBL" id="KAJ1527973.1"/>
    </source>
</evidence>
<gene>
    <name evidence="7" type="ORF">ONE63_007903</name>
</gene>
<sequence length="253" mass="28448">MNGPASDSNSEDTDEDVEAEEEDVYRRKYQLLLERCEVLQQDNERLVHRAQQVKKLMRRIRRERKMLMERLDTYGDNWRNVPITFEREEVLTQQQPLKREKSVGSGAGTKSSAGASGKNQGGGEKGRKGGNSNASGTPNSGSTTKRKSTKGDRPERDPNAPKRPANPFLQFCQEQRPLAVSAAGLDRASGNGEGETSKQEITRQLASKWNTLAPEDKKVYYDMYENAKEKYAEEMKLYSANNRAKTPSDDNPS</sequence>
<evidence type="ECO:0000256" key="1">
    <source>
        <dbReference type="ARBA" id="ARBA00004123"/>
    </source>
</evidence>
<reference evidence="7" key="1">
    <citation type="submission" date="2022-12" db="EMBL/GenBank/DDBJ databases">
        <title>Chromosome-level genome assembly of the bean flower thrips Megalurothrips usitatus.</title>
        <authorList>
            <person name="Ma L."/>
            <person name="Liu Q."/>
            <person name="Li H."/>
            <person name="Cai W."/>
        </authorList>
    </citation>
    <scope>NUCLEOTIDE SEQUENCE</scope>
    <source>
        <strain evidence="7">Cailab_2022a</strain>
    </source>
</reference>